<evidence type="ECO:0000313" key="2">
    <source>
        <dbReference type="Proteomes" id="UP001141806"/>
    </source>
</evidence>
<evidence type="ECO:0000313" key="1">
    <source>
        <dbReference type="EMBL" id="KAJ4952078.1"/>
    </source>
</evidence>
<proteinExistence type="predicted"/>
<gene>
    <name evidence="1" type="ORF">NE237_028910</name>
</gene>
<sequence length="170" mass="18193">MVRGHTFCVGNLEKLHLVGRGSISWKVISVICCIDSGRHPQVCHFSSPFHSRQERGSWWSYRRDAAWEETLEGSRGADENGFDIGGVADNGEDIIGVGSDFQRGGSVVGTHVKEGLDLGLGAVEDCEGAIGLDEMGDMDCPITLVLIHPSCVLAGLIGSRVVIVAAMELK</sequence>
<protein>
    <submittedName>
        <fullName evidence="1">Uncharacterized protein</fullName>
    </submittedName>
</protein>
<comment type="caution">
    <text evidence="1">The sequence shown here is derived from an EMBL/GenBank/DDBJ whole genome shotgun (WGS) entry which is preliminary data.</text>
</comment>
<dbReference type="EMBL" id="JAMYWD010000012">
    <property type="protein sequence ID" value="KAJ4952078.1"/>
    <property type="molecule type" value="Genomic_DNA"/>
</dbReference>
<reference evidence="1" key="1">
    <citation type="journal article" date="2023" name="Plant J.">
        <title>The genome of the king protea, Protea cynaroides.</title>
        <authorList>
            <person name="Chang J."/>
            <person name="Duong T.A."/>
            <person name="Schoeman C."/>
            <person name="Ma X."/>
            <person name="Roodt D."/>
            <person name="Barker N."/>
            <person name="Li Z."/>
            <person name="Van de Peer Y."/>
            <person name="Mizrachi E."/>
        </authorList>
    </citation>
    <scope>NUCLEOTIDE SEQUENCE</scope>
    <source>
        <tissue evidence="1">Young leaves</tissue>
    </source>
</reference>
<dbReference type="AlphaFoldDB" id="A0A9Q0GQV1"/>
<name>A0A9Q0GQV1_9MAGN</name>
<keyword evidence="2" id="KW-1185">Reference proteome</keyword>
<organism evidence="1 2">
    <name type="scientific">Protea cynaroides</name>
    <dbReference type="NCBI Taxonomy" id="273540"/>
    <lineage>
        <taxon>Eukaryota</taxon>
        <taxon>Viridiplantae</taxon>
        <taxon>Streptophyta</taxon>
        <taxon>Embryophyta</taxon>
        <taxon>Tracheophyta</taxon>
        <taxon>Spermatophyta</taxon>
        <taxon>Magnoliopsida</taxon>
        <taxon>Proteales</taxon>
        <taxon>Proteaceae</taxon>
        <taxon>Protea</taxon>
    </lineage>
</organism>
<dbReference type="Proteomes" id="UP001141806">
    <property type="component" value="Unassembled WGS sequence"/>
</dbReference>
<accession>A0A9Q0GQV1</accession>